<evidence type="ECO:0000259" key="1">
    <source>
        <dbReference type="PROSITE" id="PS50879"/>
    </source>
</evidence>
<sequence length="221" mass="24390">MDIREEPPDWDQLCATAHARELVQARRLSRNAGLPVAEALRNILTAVAQPGGLQELVTLRRQSRLDELVRRDRHHQEKAAAWHARQHQKLPDPAAWHGWFDGSAWPNPGRIGLGGVLRSPSGSIIEISIQAGHGDSNQAEYLALLALLEAALPLQPAALVIHGDSRIVIDDVTSLHEVPGLQTYRKLATSLIAILGEVRFQWIPRARNTSADALSQRARQT</sequence>
<keyword evidence="3" id="KW-1185">Reference proteome</keyword>
<comment type="caution">
    <text evidence="2">The sequence shown here is derived from an EMBL/GenBank/DDBJ whole genome shotgun (WGS) entry which is preliminary data.</text>
</comment>
<dbReference type="InterPro" id="IPR036397">
    <property type="entry name" value="RNaseH_sf"/>
</dbReference>
<gene>
    <name evidence="2" type="ORF">GCM10022212_16450</name>
</gene>
<dbReference type="Proteomes" id="UP001501353">
    <property type="component" value="Unassembled WGS sequence"/>
</dbReference>
<dbReference type="Pfam" id="PF13456">
    <property type="entry name" value="RVT_3"/>
    <property type="match status" value="1"/>
</dbReference>
<feature type="domain" description="RNase H type-1" evidence="1">
    <location>
        <begin position="92"/>
        <end position="221"/>
    </location>
</feature>
<protein>
    <recommendedName>
        <fullName evidence="1">RNase H type-1 domain-containing protein</fullName>
    </recommendedName>
</protein>
<dbReference type="EMBL" id="BAAAZE010000008">
    <property type="protein sequence ID" value="GAA4020583.1"/>
    <property type="molecule type" value="Genomic_DNA"/>
</dbReference>
<name>A0ABP7T3N9_9BURK</name>
<organism evidence="2 3">
    <name type="scientific">Actimicrobium antarcticum</name>
    <dbReference type="NCBI Taxonomy" id="1051899"/>
    <lineage>
        <taxon>Bacteria</taxon>
        <taxon>Pseudomonadati</taxon>
        <taxon>Pseudomonadota</taxon>
        <taxon>Betaproteobacteria</taxon>
        <taxon>Burkholderiales</taxon>
        <taxon>Oxalobacteraceae</taxon>
        <taxon>Actimicrobium</taxon>
    </lineage>
</organism>
<dbReference type="SUPFAM" id="SSF53098">
    <property type="entry name" value="Ribonuclease H-like"/>
    <property type="match status" value="1"/>
</dbReference>
<proteinExistence type="predicted"/>
<dbReference type="PANTHER" id="PTHR48475">
    <property type="entry name" value="RIBONUCLEASE H"/>
    <property type="match status" value="1"/>
</dbReference>
<dbReference type="PROSITE" id="PS50879">
    <property type="entry name" value="RNASE_H_1"/>
    <property type="match status" value="1"/>
</dbReference>
<reference evidence="3" key="1">
    <citation type="journal article" date="2019" name="Int. J. Syst. Evol. Microbiol.">
        <title>The Global Catalogue of Microorganisms (GCM) 10K type strain sequencing project: providing services to taxonomists for standard genome sequencing and annotation.</title>
        <authorList>
            <consortium name="The Broad Institute Genomics Platform"/>
            <consortium name="The Broad Institute Genome Sequencing Center for Infectious Disease"/>
            <person name="Wu L."/>
            <person name="Ma J."/>
        </authorList>
    </citation>
    <scope>NUCLEOTIDE SEQUENCE [LARGE SCALE GENOMIC DNA]</scope>
    <source>
        <strain evidence="3">JCM 16673</strain>
    </source>
</reference>
<evidence type="ECO:0000313" key="2">
    <source>
        <dbReference type="EMBL" id="GAA4020583.1"/>
    </source>
</evidence>
<dbReference type="InterPro" id="IPR002156">
    <property type="entry name" value="RNaseH_domain"/>
</dbReference>
<accession>A0ABP7T3N9</accession>
<dbReference type="Gene3D" id="3.30.420.10">
    <property type="entry name" value="Ribonuclease H-like superfamily/Ribonuclease H"/>
    <property type="match status" value="1"/>
</dbReference>
<dbReference type="InterPro" id="IPR012337">
    <property type="entry name" value="RNaseH-like_sf"/>
</dbReference>
<evidence type="ECO:0000313" key="3">
    <source>
        <dbReference type="Proteomes" id="UP001501353"/>
    </source>
</evidence>
<dbReference type="PANTHER" id="PTHR48475:SF1">
    <property type="entry name" value="RNASE H TYPE-1 DOMAIN-CONTAINING PROTEIN"/>
    <property type="match status" value="1"/>
</dbReference>
<dbReference type="RefSeq" id="WP_344762805.1">
    <property type="nucleotide sequence ID" value="NZ_BAAAZE010000008.1"/>
</dbReference>